<keyword evidence="2" id="KW-1185">Reference proteome</keyword>
<gene>
    <name evidence="1" type="ORF">MSG28_008059</name>
</gene>
<dbReference type="EMBL" id="CM046113">
    <property type="protein sequence ID" value="KAI8420868.1"/>
    <property type="molecule type" value="Genomic_DNA"/>
</dbReference>
<name>A0ACC0J9V6_CHOFU</name>
<protein>
    <submittedName>
        <fullName evidence="1">Uncharacterized protein</fullName>
    </submittedName>
</protein>
<dbReference type="Proteomes" id="UP001064048">
    <property type="component" value="Chromosome 13"/>
</dbReference>
<evidence type="ECO:0000313" key="2">
    <source>
        <dbReference type="Proteomes" id="UP001064048"/>
    </source>
</evidence>
<sequence>MVAKNRSTKSKTPQLGAMQRNGFNPCFGGVAYNGAYNPAARPSPHFGGGRPVQYGPCFGAPAPQPTFQPNSCFLPASALRRPMPQPNPCIAAPMPHPYDPCFH</sequence>
<organism evidence="1 2">
    <name type="scientific">Choristoneura fumiferana</name>
    <name type="common">Spruce budworm moth</name>
    <name type="synonym">Archips fumiferana</name>
    <dbReference type="NCBI Taxonomy" id="7141"/>
    <lineage>
        <taxon>Eukaryota</taxon>
        <taxon>Metazoa</taxon>
        <taxon>Ecdysozoa</taxon>
        <taxon>Arthropoda</taxon>
        <taxon>Hexapoda</taxon>
        <taxon>Insecta</taxon>
        <taxon>Pterygota</taxon>
        <taxon>Neoptera</taxon>
        <taxon>Endopterygota</taxon>
        <taxon>Lepidoptera</taxon>
        <taxon>Glossata</taxon>
        <taxon>Ditrysia</taxon>
        <taxon>Tortricoidea</taxon>
        <taxon>Tortricidae</taxon>
        <taxon>Tortricinae</taxon>
        <taxon>Choristoneura</taxon>
    </lineage>
</organism>
<proteinExistence type="predicted"/>
<reference evidence="1 2" key="1">
    <citation type="journal article" date="2022" name="Genome Biol. Evol.">
        <title>The Spruce Budworm Genome: Reconstructing the Evolutionary History of Antifreeze Proteins.</title>
        <authorList>
            <person name="Beliveau C."/>
            <person name="Gagne P."/>
            <person name="Picq S."/>
            <person name="Vernygora O."/>
            <person name="Keeling C.I."/>
            <person name="Pinkney K."/>
            <person name="Doucet D."/>
            <person name="Wen F."/>
            <person name="Johnston J.S."/>
            <person name="Maaroufi H."/>
            <person name="Boyle B."/>
            <person name="Laroche J."/>
            <person name="Dewar K."/>
            <person name="Juretic N."/>
            <person name="Blackburn G."/>
            <person name="Nisole A."/>
            <person name="Brunet B."/>
            <person name="Brandao M."/>
            <person name="Lumley L."/>
            <person name="Duan J."/>
            <person name="Quan G."/>
            <person name="Lucarotti C.J."/>
            <person name="Roe A.D."/>
            <person name="Sperling F.A.H."/>
            <person name="Levesque R.C."/>
            <person name="Cusson M."/>
        </authorList>
    </citation>
    <scope>NUCLEOTIDE SEQUENCE [LARGE SCALE GENOMIC DNA]</scope>
    <source>
        <strain evidence="1">Glfc:IPQL:Cfum</strain>
    </source>
</reference>
<evidence type="ECO:0000313" key="1">
    <source>
        <dbReference type="EMBL" id="KAI8420868.1"/>
    </source>
</evidence>
<accession>A0ACC0J9V6</accession>
<comment type="caution">
    <text evidence="1">The sequence shown here is derived from an EMBL/GenBank/DDBJ whole genome shotgun (WGS) entry which is preliminary data.</text>
</comment>